<proteinExistence type="predicted"/>
<name>A0ACB0Y0H7_MELEN</name>
<protein>
    <submittedName>
        <fullName evidence="1">Uncharacterized protein</fullName>
    </submittedName>
</protein>
<evidence type="ECO:0000313" key="1">
    <source>
        <dbReference type="EMBL" id="CAK5025349.1"/>
    </source>
</evidence>
<reference evidence="1" key="1">
    <citation type="submission" date="2023-11" db="EMBL/GenBank/DDBJ databases">
        <authorList>
            <person name="Poullet M."/>
        </authorList>
    </citation>
    <scope>NUCLEOTIDE SEQUENCE</scope>
    <source>
        <strain evidence="1">E1834</strain>
    </source>
</reference>
<comment type="caution">
    <text evidence="1">The sequence shown here is derived from an EMBL/GenBank/DDBJ whole genome shotgun (WGS) entry which is preliminary data.</text>
</comment>
<accession>A0ACB0Y0H7</accession>
<evidence type="ECO:0000313" key="2">
    <source>
        <dbReference type="Proteomes" id="UP001497535"/>
    </source>
</evidence>
<sequence length="197" mass="22982">MEIISLIEPSFIRFFVKFRLQLYILLLSQAHFCIFVSLMSKALPHTFGRTCTFEKGFEEDCALWNFVNSKQSYLQMHNNTYFDNNNTSTTLSIYNFRIMGGHDINSNHYAYYRFSNDMNESHVAMIVSPFFAHTDTQCELRFRFNLRADSRSGAGLLVTTEQLSLRRSFSNSKESTSNGNQAMDEEDEADWIRPILR</sequence>
<keyword evidence="2" id="KW-1185">Reference proteome</keyword>
<organism evidence="1 2">
    <name type="scientific">Meloidogyne enterolobii</name>
    <name type="common">Root-knot nematode worm</name>
    <name type="synonym">Meloidogyne mayaguensis</name>
    <dbReference type="NCBI Taxonomy" id="390850"/>
    <lineage>
        <taxon>Eukaryota</taxon>
        <taxon>Metazoa</taxon>
        <taxon>Ecdysozoa</taxon>
        <taxon>Nematoda</taxon>
        <taxon>Chromadorea</taxon>
        <taxon>Rhabditida</taxon>
        <taxon>Tylenchina</taxon>
        <taxon>Tylenchomorpha</taxon>
        <taxon>Tylenchoidea</taxon>
        <taxon>Meloidogynidae</taxon>
        <taxon>Meloidogyninae</taxon>
        <taxon>Meloidogyne</taxon>
    </lineage>
</organism>
<gene>
    <name evidence="1" type="ORF">MENTE1834_LOCUS5759</name>
</gene>
<dbReference type="EMBL" id="CAVMJV010000004">
    <property type="protein sequence ID" value="CAK5025349.1"/>
    <property type="molecule type" value="Genomic_DNA"/>
</dbReference>
<dbReference type="Proteomes" id="UP001497535">
    <property type="component" value="Unassembled WGS sequence"/>
</dbReference>